<dbReference type="Pfam" id="PF09722">
    <property type="entry name" value="Xre_MbcA_ParS_C"/>
    <property type="match status" value="1"/>
</dbReference>
<organism evidence="2">
    <name type="scientific">Pseudomonas aeruginosa</name>
    <dbReference type="NCBI Taxonomy" id="287"/>
    <lineage>
        <taxon>Bacteria</taxon>
        <taxon>Pseudomonadati</taxon>
        <taxon>Pseudomonadota</taxon>
        <taxon>Gammaproteobacteria</taxon>
        <taxon>Pseudomonadales</taxon>
        <taxon>Pseudomonadaceae</taxon>
        <taxon>Pseudomonas</taxon>
    </lineage>
</organism>
<dbReference type="InterPro" id="IPR024467">
    <property type="entry name" value="Xre/MbcA/ParS-like_toxin-bd"/>
</dbReference>
<dbReference type="AlphaFoldDB" id="B3G211"/>
<evidence type="ECO:0000313" key="2">
    <source>
        <dbReference type="EMBL" id="ACD39073.1"/>
    </source>
</evidence>
<dbReference type="EMBL" id="EU595747">
    <property type="protein sequence ID" value="ACD39073.1"/>
    <property type="molecule type" value="Genomic_DNA"/>
</dbReference>
<feature type="domain" description="Antitoxin Xre/MbcA/ParS-like toxin-binding" evidence="1">
    <location>
        <begin position="155"/>
        <end position="203"/>
    </location>
</feature>
<reference evidence="2" key="1">
    <citation type="journal article" date="2008" name="Genomics">
        <title>Large-insert genome analysis technology detects structural variation in Pseudomonas aeruginosa clinical strains from cystic fibrosis patients.</title>
        <authorList>
            <person name="Hayden H.S."/>
            <person name="Gillett W."/>
            <person name="Saenphimmachak C."/>
            <person name="Lim R."/>
            <person name="Zhou Y."/>
            <person name="Jacobs M.A."/>
            <person name="Chang J."/>
            <person name="Rohmer L."/>
            <person name="D'Argenio D.A."/>
            <person name="Palmieri A."/>
            <person name="Levy R."/>
            <person name="Haugen E."/>
            <person name="Wong G.K."/>
            <person name="Brittnacher M.J."/>
            <person name="Burns J.L."/>
            <person name="Miller S.I."/>
            <person name="Olson M.V."/>
            <person name="Kaul R."/>
        </authorList>
    </citation>
    <scope>NUCLEOTIDE SEQUENCE</scope>
    <source>
        <strain evidence="2">PACS171b</strain>
    </source>
</reference>
<accession>B3G211</accession>
<gene>
    <name evidence="2" type="ORF">PACL_0285</name>
</gene>
<sequence>MRETPIDKNLESILCSQYPKLLPAQGHGCLQLFGFECQDGWFGLIYAACDLIQQHIDHTGSEQAIASQIKEKFGGLRFYYHGGDDYVATMVDLVERLSESICELCGAPGCIHERDGWLSARCQHHEKYSETSPPDSSAWLRQGESLTEVLEAALALFALNSTQTSRWLVSPARAFGMKSPVEQLQEHNGFHDVMTLIGRIEYGVLR</sequence>
<name>B3G211_PSEAI</name>
<dbReference type="RefSeq" id="WP_003158570.1">
    <property type="nucleotide sequence ID" value="NZ_CAADKC010000056.1"/>
</dbReference>
<protein>
    <recommendedName>
        <fullName evidence="1">Antitoxin Xre/MbcA/ParS-like toxin-binding domain-containing protein</fullName>
    </recommendedName>
</protein>
<evidence type="ECO:0000259" key="1">
    <source>
        <dbReference type="Pfam" id="PF09722"/>
    </source>
</evidence>
<proteinExistence type="predicted"/>